<dbReference type="GO" id="GO:0042907">
    <property type="term" value="F:xanthine transmembrane transporter activity"/>
    <property type="evidence" value="ECO:0007669"/>
    <property type="project" value="TreeGrafter"/>
</dbReference>
<feature type="transmembrane region" description="Helical" evidence="7">
    <location>
        <begin position="195"/>
        <end position="215"/>
    </location>
</feature>
<proteinExistence type="inferred from homology"/>
<dbReference type="OrthoDB" id="9805749at2"/>
<evidence type="ECO:0000256" key="3">
    <source>
        <dbReference type="ARBA" id="ARBA00022448"/>
    </source>
</evidence>
<dbReference type="PANTHER" id="PTHR42810">
    <property type="entry name" value="PURINE PERMEASE C1399.01C-RELATED"/>
    <property type="match status" value="1"/>
</dbReference>
<dbReference type="RefSeq" id="WP_084067415.1">
    <property type="nucleotide sequence ID" value="NZ_FWXY01000004.1"/>
</dbReference>
<comment type="similarity">
    <text evidence="2">Belongs to the nucleobase:cation symporter-2 (NCS2) (TC 2.A.40) family.</text>
</comment>
<feature type="transmembrane region" description="Helical" evidence="7">
    <location>
        <begin position="354"/>
        <end position="372"/>
    </location>
</feature>
<feature type="transmembrane region" description="Helical" evidence="7">
    <location>
        <begin position="384"/>
        <end position="403"/>
    </location>
</feature>
<feature type="transmembrane region" description="Helical" evidence="7">
    <location>
        <begin position="105"/>
        <end position="125"/>
    </location>
</feature>
<feature type="transmembrane region" description="Helical" evidence="7">
    <location>
        <begin position="169"/>
        <end position="188"/>
    </location>
</feature>
<protein>
    <submittedName>
        <fullName evidence="8">Nucleobase:cation symporter-2, NCS2 family</fullName>
    </submittedName>
</protein>
<keyword evidence="9" id="KW-1185">Reference proteome</keyword>
<gene>
    <name evidence="8" type="ORF">SAMN02746065_104195</name>
</gene>
<dbReference type="AlphaFoldDB" id="A0A1W2A6R5"/>
<keyword evidence="5 7" id="KW-1133">Transmembrane helix</keyword>
<evidence type="ECO:0000256" key="1">
    <source>
        <dbReference type="ARBA" id="ARBA00004141"/>
    </source>
</evidence>
<feature type="transmembrane region" description="Helical" evidence="7">
    <location>
        <begin position="409"/>
        <end position="432"/>
    </location>
</feature>
<keyword evidence="3" id="KW-0813">Transport</keyword>
<dbReference type="InterPro" id="IPR006043">
    <property type="entry name" value="NCS2"/>
</dbReference>
<comment type="subcellular location">
    <subcellularLocation>
        <location evidence="1">Membrane</location>
        <topology evidence="1">Multi-pass membrane protein</topology>
    </subcellularLocation>
</comment>
<evidence type="ECO:0000256" key="5">
    <source>
        <dbReference type="ARBA" id="ARBA00022989"/>
    </source>
</evidence>
<dbReference type="EMBL" id="FWXY01000004">
    <property type="protein sequence ID" value="SMC56395.1"/>
    <property type="molecule type" value="Genomic_DNA"/>
</dbReference>
<keyword evidence="6 7" id="KW-0472">Membrane</keyword>
<evidence type="ECO:0000256" key="2">
    <source>
        <dbReference type="ARBA" id="ARBA00008821"/>
    </source>
</evidence>
<feature type="transmembrane region" description="Helical" evidence="7">
    <location>
        <begin position="21"/>
        <end position="41"/>
    </location>
</feature>
<dbReference type="Pfam" id="PF00860">
    <property type="entry name" value="Xan_ur_permease"/>
    <property type="match status" value="1"/>
</dbReference>
<dbReference type="STRING" id="1121400.SAMN02746065_104195"/>
<dbReference type="PANTHER" id="PTHR42810:SF2">
    <property type="entry name" value="PURINE PERMEASE C1399.01C-RELATED"/>
    <property type="match status" value="1"/>
</dbReference>
<feature type="transmembrane region" description="Helical" evidence="7">
    <location>
        <begin position="324"/>
        <end position="348"/>
    </location>
</feature>
<feature type="transmembrane region" description="Helical" evidence="7">
    <location>
        <begin position="53"/>
        <end position="70"/>
    </location>
</feature>
<evidence type="ECO:0000256" key="6">
    <source>
        <dbReference type="ARBA" id="ARBA00023136"/>
    </source>
</evidence>
<organism evidence="8 9">
    <name type="scientific">Desulfocicer vacuolatum DSM 3385</name>
    <dbReference type="NCBI Taxonomy" id="1121400"/>
    <lineage>
        <taxon>Bacteria</taxon>
        <taxon>Pseudomonadati</taxon>
        <taxon>Thermodesulfobacteriota</taxon>
        <taxon>Desulfobacteria</taxon>
        <taxon>Desulfobacterales</taxon>
        <taxon>Desulfobacteraceae</taxon>
        <taxon>Desulfocicer</taxon>
    </lineage>
</organism>
<feature type="transmembrane region" description="Helical" evidence="7">
    <location>
        <begin position="137"/>
        <end position="157"/>
    </location>
</feature>
<dbReference type="Proteomes" id="UP000192418">
    <property type="component" value="Unassembled WGS sequence"/>
</dbReference>
<evidence type="ECO:0000313" key="9">
    <source>
        <dbReference type="Proteomes" id="UP000192418"/>
    </source>
</evidence>
<evidence type="ECO:0000256" key="4">
    <source>
        <dbReference type="ARBA" id="ARBA00022692"/>
    </source>
</evidence>
<evidence type="ECO:0000256" key="7">
    <source>
        <dbReference type="SAM" id="Phobius"/>
    </source>
</evidence>
<dbReference type="NCBIfam" id="NF037981">
    <property type="entry name" value="NCS2_1"/>
    <property type="match status" value="1"/>
</dbReference>
<accession>A0A1W2A6R5</accession>
<name>A0A1W2A6R5_9BACT</name>
<keyword evidence="4 7" id="KW-0812">Transmembrane</keyword>
<evidence type="ECO:0000313" key="8">
    <source>
        <dbReference type="EMBL" id="SMC56395.1"/>
    </source>
</evidence>
<reference evidence="8 9" key="1">
    <citation type="submission" date="2017-04" db="EMBL/GenBank/DDBJ databases">
        <authorList>
            <person name="Afonso C.L."/>
            <person name="Miller P.J."/>
            <person name="Scott M.A."/>
            <person name="Spackman E."/>
            <person name="Goraichik I."/>
            <person name="Dimitrov K.M."/>
            <person name="Suarez D.L."/>
            <person name="Swayne D.E."/>
        </authorList>
    </citation>
    <scope>NUCLEOTIDE SEQUENCE [LARGE SCALE GENOMIC DNA]</scope>
    <source>
        <strain evidence="8 9">DSM 3385</strain>
    </source>
</reference>
<dbReference type="GO" id="GO:0005886">
    <property type="term" value="C:plasma membrane"/>
    <property type="evidence" value="ECO:0007669"/>
    <property type="project" value="TreeGrafter"/>
</dbReference>
<sequence>MAKKPSNLIYGVDDRPSFYEIVVLGLEHISVMTLAFVFPVIIVQESGGSMQEAAVMIQMSMIAGGLGTILQSIKNAPMGSGYLCPQVCGPSFLSASILAGKTAGLGAVFAGTFFGAFFEAVFSRVIKRLRQFFPPEVTGTVVAMVGITVIPFAMTRFFGLNETSPTIRAHYVIIAVTTLGVICAVTIWGKKKLRLYNIIIGMMFGYLLSFVFGVFTTEQTARLASAHYIDFPVPIFHKWTVRCDLVIPFVVASLCSSLKTIGDLVTCQKINDPDWKHMDMDSMKGGLLADAAGAMSAGLLGGMAQSSSSSNVALSLATGATSRIIAWSVGLLLIALAFFPKFATIFVIMPAPVIGATLVFAVSFMIVVGLQIITSRMLDARKMLVVGISIILGLSVDMVPGVYAGVPSWIAPVFSSSLSLATISVVILNILFRIGIANKKTLVLKPGVASGQAIYNFTDTCGREWGARNEIIARATRILTELFESCVSSDLAKSDIVVDMRFDEFNLDLKLSYHGMPLDFSADAPCIDDIVNDDESLRRLSTAIIRKTVDRMKCEEFQGKTILRIHLDH</sequence>